<keyword evidence="5" id="KW-0479">Metal-binding</keyword>
<evidence type="ECO:0000256" key="4">
    <source>
        <dbReference type="ARBA" id="ARBA00022722"/>
    </source>
</evidence>
<sequence>MRSLAHEPTCISQLRVNTKTFNKLCGILHDEGGLVATKNVTIEEIVALFLHILGHDQKNSNIKTTFVRSGETISRQFHTVLRAVLKIGKLFVKQQRDGIYLEKDAERWKWFSNAIGALDGMFVKLTVPAEVESKYRNRKVSNLVMLQFLDKYYIVNAGYTNGPSFLAPYRATRYHLNEWRGNIPTNYKELYNLRHSSARNAIERTFGLLKKRWAILRTASFYDLKTQIRIINACCILHNFVRGEIPEDPLLDEVDRELENREIEDYANNDEQITTVRIINEWTTFRDNLAMQMFEEYQARRTQLI</sequence>
<feature type="domain" description="DUF8040" evidence="9">
    <location>
        <begin position="6"/>
        <end position="86"/>
    </location>
</feature>
<evidence type="ECO:0000256" key="5">
    <source>
        <dbReference type="ARBA" id="ARBA00022723"/>
    </source>
</evidence>
<dbReference type="Proteomes" id="UP000826271">
    <property type="component" value="Unassembled WGS sequence"/>
</dbReference>
<evidence type="ECO:0000256" key="2">
    <source>
        <dbReference type="ARBA" id="ARBA00004123"/>
    </source>
</evidence>
<reference evidence="10" key="1">
    <citation type="submission" date="2019-10" db="EMBL/GenBank/DDBJ databases">
        <authorList>
            <person name="Zhang R."/>
            <person name="Pan Y."/>
            <person name="Wang J."/>
            <person name="Ma R."/>
            <person name="Yu S."/>
        </authorList>
    </citation>
    <scope>NUCLEOTIDE SEQUENCE</scope>
    <source>
        <strain evidence="10">LA-IB0</strain>
        <tissue evidence="10">Leaf</tissue>
    </source>
</reference>
<evidence type="ECO:0000313" key="11">
    <source>
        <dbReference type="Proteomes" id="UP000826271"/>
    </source>
</evidence>
<gene>
    <name evidence="10" type="ORF">BUALT_Bualt02G0084800</name>
</gene>
<dbReference type="AlphaFoldDB" id="A0AAV6XZ15"/>
<keyword evidence="7" id="KW-0539">Nucleus</keyword>
<dbReference type="GO" id="GO:0016787">
    <property type="term" value="F:hydrolase activity"/>
    <property type="evidence" value="ECO:0007669"/>
    <property type="project" value="UniProtKB-KW"/>
</dbReference>
<dbReference type="EMBL" id="WHWC01000002">
    <property type="protein sequence ID" value="KAG8388049.1"/>
    <property type="molecule type" value="Genomic_DNA"/>
</dbReference>
<name>A0AAV6XZ15_9LAMI</name>
<keyword evidence="11" id="KW-1185">Reference proteome</keyword>
<dbReference type="PANTHER" id="PTHR22930">
    <property type="match status" value="1"/>
</dbReference>
<comment type="similarity">
    <text evidence="3">Belongs to the HARBI1 family.</text>
</comment>
<dbReference type="InterPro" id="IPR058353">
    <property type="entry name" value="DUF8040"/>
</dbReference>
<dbReference type="GO" id="GO:0046872">
    <property type="term" value="F:metal ion binding"/>
    <property type="evidence" value="ECO:0007669"/>
    <property type="project" value="UniProtKB-KW"/>
</dbReference>
<dbReference type="PANTHER" id="PTHR22930:SF281">
    <property type="entry name" value="NUCLEASE"/>
    <property type="match status" value="1"/>
</dbReference>
<evidence type="ECO:0000256" key="3">
    <source>
        <dbReference type="ARBA" id="ARBA00006958"/>
    </source>
</evidence>
<evidence type="ECO:0008006" key="12">
    <source>
        <dbReference type="Google" id="ProtNLM"/>
    </source>
</evidence>
<feature type="domain" description="DDE Tnp4" evidence="8">
    <location>
        <begin position="148"/>
        <end position="239"/>
    </location>
</feature>
<protein>
    <recommendedName>
        <fullName evidence="12">DDE Tnp4 domain-containing protein</fullName>
    </recommendedName>
</protein>
<organism evidence="10 11">
    <name type="scientific">Buddleja alternifolia</name>
    <dbReference type="NCBI Taxonomy" id="168488"/>
    <lineage>
        <taxon>Eukaryota</taxon>
        <taxon>Viridiplantae</taxon>
        <taxon>Streptophyta</taxon>
        <taxon>Embryophyta</taxon>
        <taxon>Tracheophyta</taxon>
        <taxon>Spermatophyta</taxon>
        <taxon>Magnoliopsida</taxon>
        <taxon>eudicotyledons</taxon>
        <taxon>Gunneridae</taxon>
        <taxon>Pentapetalae</taxon>
        <taxon>asterids</taxon>
        <taxon>lamiids</taxon>
        <taxon>Lamiales</taxon>
        <taxon>Scrophulariaceae</taxon>
        <taxon>Buddlejeae</taxon>
        <taxon>Buddleja</taxon>
    </lineage>
</organism>
<dbReference type="GO" id="GO:0005634">
    <property type="term" value="C:nucleus"/>
    <property type="evidence" value="ECO:0007669"/>
    <property type="project" value="UniProtKB-SubCell"/>
</dbReference>
<proteinExistence type="inferred from homology"/>
<evidence type="ECO:0000259" key="8">
    <source>
        <dbReference type="Pfam" id="PF13359"/>
    </source>
</evidence>
<keyword evidence="6" id="KW-0378">Hydrolase</keyword>
<comment type="caution">
    <text evidence="10">The sequence shown here is derived from an EMBL/GenBank/DDBJ whole genome shotgun (WGS) entry which is preliminary data.</text>
</comment>
<accession>A0AAV6XZ15</accession>
<evidence type="ECO:0000259" key="9">
    <source>
        <dbReference type="Pfam" id="PF26138"/>
    </source>
</evidence>
<dbReference type="GO" id="GO:0004518">
    <property type="term" value="F:nuclease activity"/>
    <property type="evidence" value="ECO:0007669"/>
    <property type="project" value="UniProtKB-KW"/>
</dbReference>
<comment type="subcellular location">
    <subcellularLocation>
        <location evidence="2">Nucleus</location>
    </subcellularLocation>
</comment>
<dbReference type="InterPro" id="IPR027806">
    <property type="entry name" value="HARBI1_dom"/>
</dbReference>
<keyword evidence="4" id="KW-0540">Nuclease</keyword>
<evidence type="ECO:0000256" key="1">
    <source>
        <dbReference type="ARBA" id="ARBA00001968"/>
    </source>
</evidence>
<dbReference type="Pfam" id="PF13359">
    <property type="entry name" value="DDE_Tnp_4"/>
    <property type="match status" value="1"/>
</dbReference>
<comment type="cofactor">
    <cofactor evidence="1">
        <name>a divalent metal cation</name>
        <dbReference type="ChEBI" id="CHEBI:60240"/>
    </cofactor>
</comment>
<evidence type="ECO:0000256" key="6">
    <source>
        <dbReference type="ARBA" id="ARBA00022801"/>
    </source>
</evidence>
<evidence type="ECO:0000313" key="10">
    <source>
        <dbReference type="EMBL" id="KAG8388049.1"/>
    </source>
</evidence>
<dbReference type="InterPro" id="IPR045249">
    <property type="entry name" value="HARBI1-like"/>
</dbReference>
<dbReference type="Pfam" id="PF26138">
    <property type="entry name" value="DUF8040"/>
    <property type="match status" value="1"/>
</dbReference>
<evidence type="ECO:0000256" key="7">
    <source>
        <dbReference type="ARBA" id="ARBA00023242"/>
    </source>
</evidence>